<dbReference type="SUPFAM" id="SSF48726">
    <property type="entry name" value="Immunoglobulin"/>
    <property type="match status" value="1"/>
</dbReference>
<proteinExistence type="predicted"/>
<dbReference type="Gene3D" id="2.60.40.10">
    <property type="entry name" value="Immunoglobulins"/>
    <property type="match status" value="1"/>
</dbReference>
<keyword evidence="7" id="KW-0325">Glycoprotein</keyword>
<evidence type="ECO:0000259" key="8">
    <source>
        <dbReference type="PROSITE" id="PS50835"/>
    </source>
</evidence>
<dbReference type="InterPro" id="IPR051427">
    <property type="entry name" value="Nectin/Nectin-like"/>
</dbReference>
<evidence type="ECO:0000256" key="4">
    <source>
        <dbReference type="ARBA" id="ARBA00022889"/>
    </source>
</evidence>
<evidence type="ECO:0000313" key="10">
    <source>
        <dbReference type="Proteomes" id="UP001497623"/>
    </source>
</evidence>
<keyword evidence="4" id="KW-0130">Cell adhesion</keyword>
<evidence type="ECO:0000256" key="2">
    <source>
        <dbReference type="ARBA" id="ARBA00022729"/>
    </source>
</evidence>
<organism evidence="9 10">
    <name type="scientific">Meganyctiphanes norvegica</name>
    <name type="common">Northern krill</name>
    <name type="synonym">Thysanopoda norvegica</name>
    <dbReference type="NCBI Taxonomy" id="48144"/>
    <lineage>
        <taxon>Eukaryota</taxon>
        <taxon>Metazoa</taxon>
        <taxon>Ecdysozoa</taxon>
        <taxon>Arthropoda</taxon>
        <taxon>Crustacea</taxon>
        <taxon>Multicrustacea</taxon>
        <taxon>Malacostraca</taxon>
        <taxon>Eumalacostraca</taxon>
        <taxon>Eucarida</taxon>
        <taxon>Euphausiacea</taxon>
        <taxon>Euphausiidae</taxon>
        <taxon>Meganyctiphanes</taxon>
    </lineage>
</organism>
<evidence type="ECO:0000313" key="9">
    <source>
        <dbReference type="EMBL" id="CAL4099351.1"/>
    </source>
</evidence>
<keyword evidence="3" id="KW-0677">Repeat</keyword>
<dbReference type="InterPro" id="IPR013162">
    <property type="entry name" value="CD80_C2-set"/>
</dbReference>
<evidence type="ECO:0000256" key="6">
    <source>
        <dbReference type="ARBA" id="ARBA00023157"/>
    </source>
</evidence>
<comment type="subcellular location">
    <subcellularLocation>
        <location evidence="1">Membrane</location>
    </subcellularLocation>
</comment>
<accession>A0AAV2QUE6</accession>
<dbReference type="InterPro" id="IPR036179">
    <property type="entry name" value="Ig-like_dom_sf"/>
</dbReference>
<protein>
    <recommendedName>
        <fullName evidence="8">Ig-like domain-containing protein</fullName>
    </recommendedName>
</protein>
<keyword evidence="10" id="KW-1185">Reference proteome</keyword>
<dbReference type="Proteomes" id="UP001497623">
    <property type="component" value="Unassembled WGS sequence"/>
</dbReference>
<feature type="domain" description="Ig-like" evidence="8">
    <location>
        <begin position="3"/>
        <end position="96"/>
    </location>
</feature>
<dbReference type="PROSITE" id="PS50835">
    <property type="entry name" value="IG_LIKE"/>
    <property type="match status" value="1"/>
</dbReference>
<dbReference type="Pfam" id="PF08205">
    <property type="entry name" value="C2-set_2"/>
    <property type="match status" value="1"/>
</dbReference>
<dbReference type="AlphaFoldDB" id="A0AAV2QUE6"/>
<dbReference type="GO" id="GO:0016020">
    <property type="term" value="C:membrane"/>
    <property type="evidence" value="ECO:0007669"/>
    <property type="project" value="UniProtKB-SubCell"/>
</dbReference>
<dbReference type="InterPro" id="IPR007110">
    <property type="entry name" value="Ig-like_dom"/>
</dbReference>
<dbReference type="PANTHER" id="PTHR23277:SF108">
    <property type="entry name" value="FASCICLIN-3"/>
    <property type="match status" value="1"/>
</dbReference>
<feature type="non-terminal residue" evidence="9">
    <location>
        <position position="1"/>
    </location>
</feature>
<dbReference type="InterPro" id="IPR013783">
    <property type="entry name" value="Ig-like_fold"/>
</dbReference>
<comment type="caution">
    <text evidence="9">The sequence shown here is derived from an EMBL/GenBank/DDBJ whole genome shotgun (WGS) entry which is preliminary data.</text>
</comment>
<evidence type="ECO:0000256" key="7">
    <source>
        <dbReference type="ARBA" id="ARBA00023180"/>
    </source>
</evidence>
<keyword evidence="5" id="KW-0472">Membrane</keyword>
<dbReference type="GO" id="GO:0005912">
    <property type="term" value="C:adherens junction"/>
    <property type="evidence" value="ECO:0007669"/>
    <property type="project" value="TreeGrafter"/>
</dbReference>
<feature type="non-terminal residue" evidence="9">
    <location>
        <position position="211"/>
    </location>
</feature>
<gene>
    <name evidence="9" type="ORF">MNOR_LOCUS16463</name>
</gene>
<dbReference type="EMBL" id="CAXKWB010010832">
    <property type="protein sequence ID" value="CAL4099351.1"/>
    <property type="molecule type" value="Genomic_DNA"/>
</dbReference>
<evidence type="ECO:0000256" key="1">
    <source>
        <dbReference type="ARBA" id="ARBA00004370"/>
    </source>
</evidence>
<keyword evidence="6" id="KW-1015">Disulfide bond</keyword>
<evidence type="ECO:0000256" key="5">
    <source>
        <dbReference type="ARBA" id="ARBA00023136"/>
    </source>
</evidence>
<dbReference type="GO" id="GO:0007156">
    <property type="term" value="P:homophilic cell adhesion via plasma membrane adhesion molecules"/>
    <property type="evidence" value="ECO:0007669"/>
    <property type="project" value="TreeGrafter"/>
</dbReference>
<evidence type="ECO:0000256" key="3">
    <source>
        <dbReference type="ARBA" id="ARBA00022737"/>
    </source>
</evidence>
<name>A0AAV2QUE6_MEGNR</name>
<reference evidence="9 10" key="1">
    <citation type="submission" date="2024-05" db="EMBL/GenBank/DDBJ databases">
        <authorList>
            <person name="Wallberg A."/>
        </authorList>
    </citation>
    <scope>NUCLEOTIDE SEQUENCE [LARGE SCALE GENOMIC DNA]</scope>
</reference>
<keyword evidence="2" id="KW-0732">Signal</keyword>
<sequence length="211" mass="23692">VNPTQAKVSPNQILAYSEDLQDIRCSVMEARPAVKITWTLNGIDITSDAETKEIDINNDGTSMTVSTLHQVFNVEDNGQNLECVIEHSTFSEPDIAVVPITVYFSPVQKPIQTFYQIPLHGYYEVVLSFSANPCPTALKWSYGNTFEIQIPIDNGKFSTYLINHENGNYQALLRLAEITKEDIKTHFKLHVENEIGATEYSVLLSMAHNPI</sequence>
<dbReference type="PANTHER" id="PTHR23277">
    <property type="entry name" value="NECTIN-RELATED"/>
    <property type="match status" value="1"/>
</dbReference>
<dbReference type="GO" id="GO:0007157">
    <property type="term" value="P:heterophilic cell-cell adhesion via plasma membrane cell adhesion molecules"/>
    <property type="evidence" value="ECO:0007669"/>
    <property type="project" value="TreeGrafter"/>
</dbReference>